<gene>
    <name evidence="2" type="ORF">GTK63_02820</name>
</gene>
<dbReference type="GO" id="GO:0006415">
    <property type="term" value="P:translational termination"/>
    <property type="evidence" value="ECO:0007669"/>
    <property type="project" value="TreeGrafter"/>
</dbReference>
<dbReference type="RefSeq" id="WP_061204886.1">
    <property type="nucleotide sequence ID" value="NZ_CP033426.1"/>
</dbReference>
<dbReference type="GO" id="GO:0004521">
    <property type="term" value="F:RNA endonuclease activity"/>
    <property type="evidence" value="ECO:0007669"/>
    <property type="project" value="TreeGrafter"/>
</dbReference>
<accession>A0A7X4HM73</accession>
<dbReference type="Gene3D" id="3.30.2310.20">
    <property type="entry name" value="RelE-like"/>
    <property type="match status" value="1"/>
</dbReference>
<name>A0A7X4HM73_9LACO</name>
<dbReference type="InterPro" id="IPR004386">
    <property type="entry name" value="Toxin_YafQ-like"/>
</dbReference>
<dbReference type="PANTHER" id="PTHR40588">
    <property type="entry name" value="MRNA INTERFERASE TOXIN YAFQ"/>
    <property type="match status" value="1"/>
</dbReference>
<reference evidence="2 3" key="1">
    <citation type="submission" date="2020-01" db="EMBL/GenBank/DDBJ databases">
        <title>Vaginal microbiome of pregnant Indian women: Insights into the genome of dominants Lactobacillus species.</title>
        <authorList>
            <person name="Das B."/>
            <person name="Mehta O."/>
            <person name="Ghosh T.S."/>
            <person name="Kothidar A."/>
            <person name="Gowtham M.R."/>
            <person name="Mitra R."/>
            <person name="Kshetrapal P."/>
            <person name="Wadhwa N."/>
            <person name="Thiruvengadam R."/>
            <person name="Nair G.B."/>
            <person name="Bhatnagar S."/>
            <person name="Pore S."/>
        </authorList>
    </citation>
    <scope>NUCLEOTIDE SEQUENCE [LARGE SCALE GENOMIC DNA]</scope>
    <source>
        <strain evidence="2 3">Indica2</strain>
    </source>
</reference>
<comment type="caution">
    <text evidence="2">The sequence shown here is derived from an EMBL/GenBank/DDBJ whole genome shotgun (WGS) entry which is preliminary data.</text>
</comment>
<evidence type="ECO:0000313" key="3">
    <source>
        <dbReference type="Proteomes" id="UP000460132"/>
    </source>
</evidence>
<dbReference type="SUPFAM" id="SSF143011">
    <property type="entry name" value="RelE-like"/>
    <property type="match status" value="1"/>
</dbReference>
<dbReference type="AlphaFoldDB" id="A0A7X4HM73"/>
<dbReference type="GO" id="GO:0006402">
    <property type="term" value="P:mRNA catabolic process"/>
    <property type="evidence" value="ECO:0007669"/>
    <property type="project" value="TreeGrafter"/>
</dbReference>
<protein>
    <submittedName>
        <fullName evidence="2">Type II toxin-antitoxin system mRNA interferase toxin, RelE/StbE family</fullName>
    </submittedName>
</protein>
<evidence type="ECO:0000256" key="1">
    <source>
        <dbReference type="ARBA" id="ARBA00022649"/>
    </source>
</evidence>
<evidence type="ECO:0000313" key="2">
    <source>
        <dbReference type="EMBL" id="MYN53267.1"/>
    </source>
</evidence>
<keyword evidence="1" id="KW-1277">Toxin-antitoxin system</keyword>
<dbReference type="InterPro" id="IPR007712">
    <property type="entry name" value="RelE/ParE_toxin"/>
</dbReference>
<dbReference type="Proteomes" id="UP000460132">
    <property type="component" value="Unassembled WGS sequence"/>
</dbReference>
<dbReference type="EMBL" id="WWFF01000003">
    <property type="protein sequence ID" value="MYN53267.1"/>
    <property type="molecule type" value="Genomic_DNA"/>
</dbReference>
<organism evidence="2 3">
    <name type="scientific">Lactobacillus crispatus</name>
    <dbReference type="NCBI Taxonomy" id="47770"/>
    <lineage>
        <taxon>Bacteria</taxon>
        <taxon>Bacillati</taxon>
        <taxon>Bacillota</taxon>
        <taxon>Bacilli</taxon>
        <taxon>Lactobacillales</taxon>
        <taxon>Lactobacillaceae</taxon>
        <taxon>Lactobacillus</taxon>
    </lineage>
</organism>
<sequence>MKRRELRYEEACKKDLKFLSKVDRTIITDVKAAVDILLDYELLPDEYKDHPLQRLYSGYNDFHVRDPEKGEKPDDKNDVVIYKLQNSGKKLLLVRVGSHLKLFHDQYSSK</sequence>
<proteinExistence type="predicted"/>
<dbReference type="NCBIfam" id="TIGR02385">
    <property type="entry name" value="RelE_StbE"/>
    <property type="match status" value="1"/>
</dbReference>
<dbReference type="PANTHER" id="PTHR40588:SF1">
    <property type="entry name" value="MRNA INTERFERASE TOXIN YAFQ"/>
    <property type="match status" value="1"/>
</dbReference>
<dbReference type="InterPro" id="IPR035093">
    <property type="entry name" value="RelE/ParE_toxin_dom_sf"/>
</dbReference>
<dbReference type="Pfam" id="PF15738">
    <property type="entry name" value="YafQ_toxin"/>
    <property type="match status" value="1"/>
</dbReference>